<proteinExistence type="predicted"/>
<organism evidence="1">
    <name type="scientific">Chondria sp.</name>
    <name type="common">in: red algae</name>
    <dbReference type="NCBI Taxonomy" id="1982705"/>
    <lineage>
        <taxon>Eukaryota</taxon>
        <taxon>Rhodophyta</taxon>
        <taxon>Florideophyceae</taxon>
        <taxon>Rhodymeniophycidae</taxon>
        <taxon>Ceramiales</taxon>
        <taxon>Rhodomelaceae</taxon>
        <taxon>Chondrieae</taxon>
        <taxon>Chondria</taxon>
    </lineage>
</organism>
<name>A0A1Z1MDC8_9FLOR</name>
<sequence>MIYKNYLYNYVYICNIFIINKTNNYIYCTFICKLKYIFDIFFMNY</sequence>
<keyword evidence="1" id="KW-0150">Chloroplast</keyword>
<protein>
    <submittedName>
        <fullName evidence="1">Uncharacterized protein</fullName>
    </submittedName>
</protein>
<keyword evidence="1" id="KW-0934">Plastid</keyword>
<dbReference type="AlphaFoldDB" id="A0A1Z1MDC8"/>
<accession>A0A1Z1MDC8</accession>
<reference evidence="1" key="1">
    <citation type="journal article" date="2017" name="J. Phycol.">
        <title>Analysis of chloroplast genomes and a supermatrix inform reclassification of the Rhodomelaceae (Rhodophyta).</title>
        <authorList>
            <person name="Diaz-Tapia P."/>
            <person name="Maggs C.A."/>
            <person name="West J.A."/>
            <person name="Verbruggen H."/>
        </authorList>
    </citation>
    <scope>NUCLEOTIDE SEQUENCE</scope>
    <source>
        <strain evidence="1">PD620</strain>
    </source>
</reference>
<dbReference type="EMBL" id="MF101429">
    <property type="protein sequence ID" value="ARW63764.1"/>
    <property type="molecule type" value="Genomic_DNA"/>
</dbReference>
<gene>
    <name evidence="1" type="primary">orf45</name>
</gene>
<evidence type="ECO:0000313" key="1">
    <source>
        <dbReference type="EMBL" id="ARW63764.1"/>
    </source>
</evidence>
<geneLocation type="chloroplast" evidence="1"/>